<feature type="transmembrane region" description="Helical" evidence="5">
    <location>
        <begin position="174"/>
        <end position="194"/>
    </location>
</feature>
<dbReference type="Proteomes" id="UP001596484">
    <property type="component" value="Unassembled WGS sequence"/>
</dbReference>
<feature type="transmembrane region" description="Helical" evidence="5">
    <location>
        <begin position="338"/>
        <end position="358"/>
    </location>
</feature>
<feature type="transmembrane region" description="Helical" evidence="5">
    <location>
        <begin position="55"/>
        <end position="74"/>
    </location>
</feature>
<evidence type="ECO:0000313" key="8">
    <source>
        <dbReference type="Proteomes" id="UP001596484"/>
    </source>
</evidence>
<reference evidence="8" key="1">
    <citation type="journal article" date="2019" name="Int. J. Syst. Evol. Microbiol.">
        <title>The Global Catalogue of Microorganisms (GCM) 10K type strain sequencing project: providing services to taxonomists for standard genome sequencing and annotation.</title>
        <authorList>
            <consortium name="The Broad Institute Genomics Platform"/>
            <consortium name="The Broad Institute Genome Sequencing Center for Infectious Disease"/>
            <person name="Wu L."/>
            <person name="Ma J."/>
        </authorList>
    </citation>
    <scope>NUCLEOTIDE SEQUENCE [LARGE SCALE GENOMIC DNA]</scope>
    <source>
        <strain evidence="8">ICMP 19430</strain>
    </source>
</reference>
<keyword evidence="3 5" id="KW-1133">Transmembrane helix</keyword>
<evidence type="ECO:0000256" key="1">
    <source>
        <dbReference type="ARBA" id="ARBA00004651"/>
    </source>
</evidence>
<feature type="domain" description="Major facilitator superfamily (MFS) profile" evidence="6">
    <location>
        <begin position="20"/>
        <end position="487"/>
    </location>
</feature>
<dbReference type="PANTHER" id="PTHR42718">
    <property type="entry name" value="MAJOR FACILITATOR SUPERFAMILY MULTIDRUG TRANSPORTER MFSC"/>
    <property type="match status" value="1"/>
</dbReference>
<dbReference type="Gene3D" id="1.20.1250.20">
    <property type="entry name" value="MFS general substrate transporter like domains"/>
    <property type="match status" value="1"/>
</dbReference>
<accession>A0ABW2S1K6</accession>
<comment type="caution">
    <text evidence="7">The sequence shown here is derived from an EMBL/GenBank/DDBJ whole genome shotgun (WGS) entry which is preliminary data.</text>
</comment>
<feature type="transmembrane region" description="Helical" evidence="5">
    <location>
        <begin position="370"/>
        <end position="392"/>
    </location>
</feature>
<dbReference type="PROSITE" id="PS00099">
    <property type="entry name" value="THIOLASE_3"/>
    <property type="match status" value="1"/>
</dbReference>
<comment type="subcellular location">
    <subcellularLocation>
        <location evidence="1">Cell membrane</location>
        <topology evidence="1">Multi-pass membrane protein</topology>
    </subcellularLocation>
</comment>
<dbReference type="InterPro" id="IPR020610">
    <property type="entry name" value="Thiolase_AS"/>
</dbReference>
<dbReference type="InterPro" id="IPR036259">
    <property type="entry name" value="MFS_trans_sf"/>
</dbReference>
<dbReference type="SUPFAM" id="SSF103473">
    <property type="entry name" value="MFS general substrate transporter"/>
    <property type="match status" value="1"/>
</dbReference>
<evidence type="ECO:0000259" key="6">
    <source>
        <dbReference type="PROSITE" id="PS50850"/>
    </source>
</evidence>
<evidence type="ECO:0000256" key="5">
    <source>
        <dbReference type="SAM" id="Phobius"/>
    </source>
</evidence>
<dbReference type="CDD" id="cd17321">
    <property type="entry name" value="MFS_MMR_MDR_like"/>
    <property type="match status" value="1"/>
</dbReference>
<dbReference type="RefSeq" id="WP_378407539.1">
    <property type="nucleotide sequence ID" value="NZ_JBHTCS010000023.1"/>
</dbReference>
<dbReference type="InterPro" id="IPR011701">
    <property type="entry name" value="MFS"/>
</dbReference>
<feature type="transmembrane region" description="Helical" evidence="5">
    <location>
        <begin position="308"/>
        <end position="326"/>
    </location>
</feature>
<evidence type="ECO:0000256" key="4">
    <source>
        <dbReference type="ARBA" id="ARBA00023136"/>
    </source>
</evidence>
<feature type="transmembrane region" description="Helical" evidence="5">
    <location>
        <begin position="206"/>
        <end position="226"/>
    </location>
</feature>
<feature type="transmembrane region" description="Helical" evidence="5">
    <location>
        <begin position="460"/>
        <end position="483"/>
    </location>
</feature>
<name>A0ABW2S1K6_9NOCA</name>
<gene>
    <name evidence="7" type="ORF">ACFQS9_19045</name>
</gene>
<organism evidence="7 8">
    <name type="scientific">Rhodococcus daqingensis</name>
    <dbReference type="NCBI Taxonomy" id="2479363"/>
    <lineage>
        <taxon>Bacteria</taxon>
        <taxon>Bacillati</taxon>
        <taxon>Actinomycetota</taxon>
        <taxon>Actinomycetes</taxon>
        <taxon>Mycobacteriales</taxon>
        <taxon>Nocardiaceae</taxon>
        <taxon>Rhodococcus</taxon>
    </lineage>
</organism>
<keyword evidence="4 5" id="KW-0472">Membrane</keyword>
<protein>
    <submittedName>
        <fullName evidence="7">MFS transporter</fullName>
    </submittedName>
</protein>
<dbReference type="Gene3D" id="1.20.1720.10">
    <property type="entry name" value="Multidrug resistance protein D"/>
    <property type="match status" value="1"/>
</dbReference>
<feature type="transmembrane region" description="Helical" evidence="5">
    <location>
        <begin position="86"/>
        <end position="109"/>
    </location>
</feature>
<feature type="transmembrane region" description="Helical" evidence="5">
    <location>
        <begin position="274"/>
        <end position="296"/>
    </location>
</feature>
<dbReference type="Pfam" id="PF07690">
    <property type="entry name" value="MFS_1"/>
    <property type="match status" value="1"/>
</dbReference>
<dbReference type="PANTHER" id="PTHR42718:SF49">
    <property type="entry name" value="EXPORT PROTEIN"/>
    <property type="match status" value="1"/>
</dbReference>
<keyword evidence="2 5" id="KW-0812">Transmembrane</keyword>
<sequence length="494" mass="49459">MTMTREAPRDDLEVAAGRITLAVVLLGAVIGPMLMSGTTVALPDIGADLDASGGPLQWVVTGYFLSAACFMLIAGSLADLLGRRRVLRAGALVYVAGTASVAAAPNIWIVDVARTVSGVGAAGIMAAGGALLAATFDGPARTRAFAAVGTAAGVGLAVGPTAAGILIGGLGWRATFSVFAILGSVILVGTFFVTESRSDADVRIDWRGAVTFIAGLGLVMLAITQLPGAASISPMLLVQFAAGAALLLAFVLIEKRVAHPLLDLDLLRDRQFAAWCLACASLALGSTAVLVTLPTYLQGVNGVSPGRAGAVMLMLTVPIIAVPSLGARLVNGGASPRLVITAALAAMALGNAWLLVLHPGISAAGLLGPLVTIGVGAGLAIGIVDARAMALVPPDRVGMASGLLNTVRGGSNAVLLALVGAVMVGLLRVSLGDDALAQRVSSGDLRGPDPALLADHLTTVWRITLVGIAALCAASAVAVALLLRSVPSRSAAEN</sequence>
<evidence type="ECO:0000313" key="7">
    <source>
        <dbReference type="EMBL" id="MFC7449997.1"/>
    </source>
</evidence>
<dbReference type="PROSITE" id="PS50850">
    <property type="entry name" value="MFS"/>
    <property type="match status" value="1"/>
</dbReference>
<dbReference type="InterPro" id="IPR020846">
    <property type="entry name" value="MFS_dom"/>
</dbReference>
<dbReference type="EMBL" id="JBHTCS010000023">
    <property type="protein sequence ID" value="MFC7449997.1"/>
    <property type="molecule type" value="Genomic_DNA"/>
</dbReference>
<feature type="transmembrane region" description="Helical" evidence="5">
    <location>
        <begin position="12"/>
        <end position="35"/>
    </location>
</feature>
<proteinExistence type="predicted"/>
<feature type="transmembrane region" description="Helical" evidence="5">
    <location>
        <begin position="145"/>
        <end position="168"/>
    </location>
</feature>
<feature type="transmembrane region" description="Helical" evidence="5">
    <location>
        <begin position="413"/>
        <end position="431"/>
    </location>
</feature>
<evidence type="ECO:0000256" key="2">
    <source>
        <dbReference type="ARBA" id="ARBA00022692"/>
    </source>
</evidence>
<keyword evidence="8" id="KW-1185">Reference proteome</keyword>
<evidence type="ECO:0000256" key="3">
    <source>
        <dbReference type="ARBA" id="ARBA00022989"/>
    </source>
</evidence>
<feature type="transmembrane region" description="Helical" evidence="5">
    <location>
        <begin position="115"/>
        <end position="133"/>
    </location>
</feature>
<feature type="transmembrane region" description="Helical" evidence="5">
    <location>
        <begin position="232"/>
        <end position="253"/>
    </location>
</feature>